<dbReference type="PANTHER" id="PTHR43080:SF2">
    <property type="entry name" value="CBS DOMAIN-CONTAINING PROTEIN"/>
    <property type="match status" value="1"/>
</dbReference>
<feature type="domain" description="Cyclic nucleotide-binding" evidence="2">
    <location>
        <begin position="10"/>
        <end position="125"/>
    </location>
</feature>
<dbReference type="InterPro" id="IPR014710">
    <property type="entry name" value="RmlC-like_jellyroll"/>
</dbReference>
<dbReference type="Pfam" id="PF00571">
    <property type="entry name" value="CBS"/>
    <property type="match status" value="1"/>
</dbReference>
<dbReference type="InterPro" id="IPR018821">
    <property type="entry name" value="DUF294_put_nucleoTrafse_sb-bd"/>
</dbReference>
<proteinExistence type="predicted"/>
<name>A0A3N4MWY7_9NEIS</name>
<dbReference type="InterPro" id="IPR005105">
    <property type="entry name" value="GlnD_Uridyltrans_N"/>
</dbReference>
<dbReference type="EMBL" id="RPFL01000047">
    <property type="protein sequence ID" value="RPD83719.1"/>
    <property type="molecule type" value="Genomic_DNA"/>
</dbReference>
<dbReference type="AlphaFoldDB" id="A0A3N4MWY7"/>
<organism evidence="3 4">
    <name type="scientific">Neisseria weixii</name>
    <dbReference type="NCBI Taxonomy" id="1853276"/>
    <lineage>
        <taxon>Bacteria</taxon>
        <taxon>Pseudomonadati</taxon>
        <taxon>Pseudomonadota</taxon>
        <taxon>Betaproteobacteria</taxon>
        <taxon>Neisseriales</taxon>
        <taxon>Neisseriaceae</taxon>
        <taxon>Neisseria</taxon>
    </lineage>
</organism>
<dbReference type="InterPro" id="IPR046342">
    <property type="entry name" value="CBS_dom_sf"/>
</dbReference>
<dbReference type="InterPro" id="IPR000595">
    <property type="entry name" value="cNMP-bd_dom"/>
</dbReference>
<evidence type="ECO:0000313" key="3">
    <source>
        <dbReference type="EMBL" id="RPD83719.1"/>
    </source>
</evidence>
<dbReference type="SUPFAM" id="SSF54631">
    <property type="entry name" value="CBS-domain pair"/>
    <property type="match status" value="1"/>
</dbReference>
<dbReference type="Gene3D" id="2.60.120.10">
    <property type="entry name" value="Jelly Rolls"/>
    <property type="match status" value="1"/>
</dbReference>
<evidence type="ECO:0000313" key="4">
    <source>
        <dbReference type="Proteomes" id="UP000272412"/>
    </source>
</evidence>
<dbReference type="PANTHER" id="PTHR43080">
    <property type="entry name" value="CBS DOMAIN-CONTAINING PROTEIN CBSX3, MITOCHONDRIAL"/>
    <property type="match status" value="1"/>
</dbReference>
<dbReference type="InterPro" id="IPR051257">
    <property type="entry name" value="Diverse_CBS-Domain"/>
</dbReference>
<dbReference type="SUPFAM" id="SSF51206">
    <property type="entry name" value="cAMP-binding domain-like"/>
    <property type="match status" value="1"/>
</dbReference>
<dbReference type="Proteomes" id="UP000272412">
    <property type="component" value="Unassembled WGS sequence"/>
</dbReference>
<keyword evidence="4" id="KW-1185">Reference proteome</keyword>
<reference evidence="3 4" key="1">
    <citation type="submission" date="2018-11" db="EMBL/GenBank/DDBJ databases">
        <title>Neisseria weixii sp. nov. isolated from the rectal contents of plateau pika (Ochotona cruzoniae).</title>
        <authorList>
            <person name="Zhang G."/>
        </authorList>
    </citation>
    <scope>NUCLEOTIDE SEQUENCE [LARGE SCALE GENOMIC DNA]</scope>
    <source>
        <strain evidence="3 4">10009</strain>
    </source>
</reference>
<dbReference type="Pfam" id="PF10335">
    <property type="entry name" value="DUF294_C"/>
    <property type="match status" value="1"/>
</dbReference>
<dbReference type="Pfam" id="PF00027">
    <property type="entry name" value="cNMP_binding"/>
    <property type="match status" value="1"/>
</dbReference>
<gene>
    <name evidence="3" type="ORF">EGK74_12035</name>
</gene>
<comment type="caution">
    <text evidence="3">The sequence shown here is derived from an EMBL/GenBank/DDBJ whole genome shotgun (WGS) entry which is preliminary data.</text>
</comment>
<sequence>MERFDFNYPPYHVLSGSERLSLQNVVDIAFYRDEELIIEPNTPIEFLYVVMKGVVKEVGCDGEVVAVYRAHDTFEARALVEGTSQNSFVVAEEALVYKLPKACVLHLMEGNSRFGSYFYASVAEKLANRSESPSEDEFESLFTAKVRDAYRDNAVWLDGKATVLEAAHLMKERKTKTLLLHHEGQAGLFTESAFRDIVMEGASFDEPVYKWSPLQLITADIDDFVFNALLRMMESRIQRVVVTENGKAIGALEQLDILAYFSNHTHVVVQRIEKAETIDDLAELATQMNGSIQALQKNGVRAKQLAQLMQVSNSALFEKTWRLLASEYLYEHSCLLVMGSEGRGEQILKTDQDNALILAEGVDLAEAQATAEKFSSALERFGYPPCKGGIMVCNPMWRKPIGEFKKMIGNWLSSATPTNMMNLAIFIDAKAVAGDVSLLDELNNYLYRRMDKDVGILMNFAREVDLFEDHSRRFMPRLLQRNNKKMDVKKIGIFPIVHGVRALALETHLEANNSFERINILVARNVLEHQAGRDLAEALGYLMDLRLKGGLMALNDPMQKLNNQVDTDKLSTLERDLLKDSLNVVKRFKQTVRHHFHLGG</sequence>
<dbReference type="Gene3D" id="3.10.580.10">
    <property type="entry name" value="CBS-domain"/>
    <property type="match status" value="1"/>
</dbReference>
<dbReference type="InterPro" id="IPR018490">
    <property type="entry name" value="cNMP-bd_dom_sf"/>
</dbReference>
<dbReference type="OrthoDB" id="9808528at2"/>
<dbReference type="Pfam" id="PF03445">
    <property type="entry name" value="DUF294"/>
    <property type="match status" value="1"/>
</dbReference>
<dbReference type="CDD" id="cd00038">
    <property type="entry name" value="CAP_ED"/>
    <property type="match status" value="1"/>
</dbReference>
<dbReference type="CDD" id="cd05401">
    <property type="entry name" value="NT_GlnE_GlnD_like"/>
    <property type="match status" value="1"/>
</dbReference>
<dbReference type="InterPro" id="IPR000644">
    <property type="entry name" value="CBS_dom"/>
</dbReference>
<evidence type="ECO:0000256" key="1">
    <source>
        <dbReference type="ARBA" id="ARBA00023122"/>
    </source>
</evidence>
<dbReference type="GO" id="GO:0008773">
    <property type="term" value="F:[protein-PII] uridylyltransferase activity"/>
    <property type="evidence" value="ECO:0007669"/>
    <property type="project" value="InterPro"/>
</dbReference>
<dbReference type="PROSITE" id="PS50042">
    <property type="entry name" value="CNMP_BINDING_3"/>
    <property type="match status" value="1"/>
</dbReference>
<protein>
    <submittedName>
        <fullName evidence="3">CBS domain-containing protein</fullName>
    </submittedName>
</protein>
<keyword evidence="1" id="KW-0129">CBS domain</keyword>
<dbReference type="RefSeq" id="WP_123804918.1">
    <property type="nucleotide sequence ID" value="NZ_RPFL01000047.1"/>
</dbReference>
<accession>A0A3N4MWY7</accession>
<evidence type="ECO:0000259" key="2">
    <source>
        <dbReference type="PROSITE" id="PS50042"/>
    </source>
</evidence>